<reference evidence="2 3" key="1">
    <citation type="submission" date="2016-07" db="EMBL/GenBank/DDBJ databases">
        <title>Complete genome sequence of the Lentzea guizhouensis DHS C013.</title>
        <authorList>
            <person name="Cao C."/>
        </authorList>
    </citation>
    <scope>NUCLEOTIDE SEQUENCE [LARGE SCALE GENOMIC DNA]</scope>
    <source>
        <strain evidence="2 3">DHS C013</strain>
    </source>
</reference>
<dbReference type="KEGG" id="led:BBK82_31635"/>
<feature type="region of interest" description="Disordered" evidence="1">
    <location>
        <begin position="332"/>
        <end position="352"/>
    </location>
</feature>
<organism evidence="2 3">
    <name type="scientific">Lentzea guizhouensis</name>
    <dbReference type="NCBI Taxonomy" id="1586287"/>
    <lineage>
        <taxon>Bacteria</taxon>
        <taxon>Bacillati</taxon>
        <taxon>Actinomycetota</taxon>
        <taxon>Actinomycetes</taxon>
        <taxon>Pseudonocardiales</taxon>
        <taxon>Pseudonocardiaceae</taxon>
        <taxon>Lentzea</taxon>
    </lineage>
</organism>
<gene>
    <name evidence="2" type="ORF">BBK82_31635</name>
</gene>
<dbReference type="Proteomes" id="UP000093053">
    <property type="component" value="Chromosome"/>
</dbReference>
<name>A0A1B2HQC1_9PSEU</name>
<dbReference type="STRING" id="1586287.BBK82_31635"/>
<dbReference type="AlphaFoldDB" id="A0A1B2HQC1"/>
<sequence length="352" mass="38394">MLSLQAAAGNRAVARTLTVQRDTGLAANVGTFVTDLGPVFARWNAGQANADSRLKDLRTTINDQLTAIGITYTVGVFSGLPGVGGSTHGEFKPDLWVINIKPGTVQAPLADQNAQAALADTVVHETRHVEQFFRVARMRCAAKVKENKKRPAGDIAAEVAADLKMDPRAVQAAMAQGGALTAEEQHEAASWSQSIPANVVVHEQLKAAKPEYTAAQLAVGAFAQELMAAPKMDHDPKVPVDVVYFRNRFEQVRLRFRRAFAAYSGAYRAYRTGLTFETDAFRTGHAASAAITGRIPPDLDQTVAALKQPWEQYFQHCHQVLWLSPPPLPPREPVQTHVQRHQVPPELESMLP</sequence>
<dbReference type="EMBL" id="CP016793">
    <property type="protein sequence ID" value="ANZ39918.1"/>
    <property type="molecule type" value="Genomic_DNA"/>
</dbReference>
<accession>A0A1B2HQC1</accession>
<protein>
    <submittedName>
        <fullName evidence="2">Uncharacterized protein</fullName>
    </submittedName>
</protein>
<proteinExistence type="predicted"/>
<evidence type="ECO:0000313" key="2">
    <source>
        <dbReference type="EMBL" id="ANZ39918.1"/>
    </source>
</evidence>
<evidence type="ECO:0000313" key="3">
    <source>
        <dbReference type="Proteomes" id="UP000093053"/>
    </source>
</evidence>
<evidence type="ECO:0000256" key="1">
    <source>
        <dbReference type="SAM" id="MobiDB-lite"/>
    </source>
</evidence>
<keyword evidence="3" id="KW-1185">Reference proteome</keyword>